<dbReference type="GO" id="GO:0008506">
    <property type="term" value="F:sucrose:proton symporter activity"/>
    <property type="evidence" value="ECO:0007669"/>
    <property type="project" value="TreeGrafter"/>
</dbReference>
<name>A0AA36MSZ3_9DINO</name>
<comment type="caution">
    <text evidence="7">The sequence shown here is derived from an EMBL/GenBank/DDBJ whole genome shotgun (WGS) entry which is preliminary data.</text>
</comment>
<accession>A0AA36MSZ3</accession>
<organism evidence="7 8">
    <name type="scientific">Effrenium voratum</name>
    <dbReference type="NCBI Taxonomy" id="2562239"/>
    <lineage>
        <taxon>Eukaryota</taxon>
        <taxon>Sar</taxon>
        <taxon>Alveolata</taxon>
        <taxon>Dinophyceae</taxon>
        <taxon>Suessiales</taxon>
        <taxon>Symbiodiniaceae</taxon>
        <taxon>Effrenium</taxon>
    </lineage>
</organism>
<evidence type="ECO:0000256" key="3">
    <source>
        <dbReference type="ARBA" id="ARBA00022692"/>
    </source>
</evidence>
<evidence type="ECO:0000313" key="7">
    <source>
        <dbReference type="EMBL" id="CAJ1384735.1"/>
    </source>
</evidence>
<dbReference type="EMBL" id="CAUJNA010001147">
    <property type="protein sequence ID" value="CAJ1384735.1"/>
    <property type="molecule type" value="Genomic_DNA"/>
</dbReference>
<evidence type="ECO:0000256" key="2">
    <source>
        <dbReference type="ARBA" id="ARBA00022448"/>
    </source>
</evidence>
<comment type="subcellular location">
    <subcellularLocation>
        <location evidence="1">Membrane</location>
        <topology evidence="1">Multi-pass membrane protein</topology>
    </subcellularLocation>
</comment>
<dbReference type="PANTHER" id="PTHR19432:SF35">
    <property type="entry name" value="SOLUTE CARRIER FAMILY 45 MEMBER 3 ISOFORM X1"/>
    <property type="match status" value="1"/>
</dbReference>
<protein>
    <recommendedName>
        <fullName evidence="9">Sucrose transporter</fullName>
    </recommendedName>
</protein>
<feature type="transmembrane region" description="Helical" evidence="6">
    <location>
        <begin position="216"/>
        <end position="234"/>
    </location>
</feature>
<dbReference type="InterPro" id="IPR036259">
    <property type="entry name" value="MFS_trans_sf"/>
</dbReference>
<keyword evidence="2" id="KW-0813">Transport</keyword>
<keyword evidence="4 6" id="KW-1133">Transmembrane helix</keyword>
<feature type="transmembrane region" description="Helical" evidence="6">
    <location>
        <begin position="267"/>
        <end position="286"/>
    </location>
</feature>
<dbReference type="SUPFAM" id="SSF103473">
    <property type="entry name" value="MFS general substrate transporter"/>
    <property type="match status" value="1"/>
</dbReference>
<evidence type="ECO:0000313" key="8">
    <source>
        <dbReference type="Proteomes" id="UP001178507"/>
    </source>
</evidence>
<evidence type="ECO:0000256" key="1">
    <source>
        <dbReference type="ARBA" id="ARBA00004141"/>
    </source>
</evidence>
<reference evidence="7" key="1">
    <citation type="submission" date="2023-08" db="EMBL/GenBank/DDBJ databases">
        <authorList>
            <person name="Chen Y."/>
            <person name="Shah S."/>
            <person name="Dougan E. K."/>
            <person name="Thang M."/>
            <person name="Chan C."/>
        </authorList>
    </citation>
    <scope>NUCLEOTIDE SEQUENCE</scope>
</reference>
<evidence type="ECO:0000256" key="5">
    <source>
        <dbReference type="ARBA" id="ARBA00023136"/>
    </source>
</evidence>
<evidence type="ECO:0000256" key="6">
    <source>
        <dbReference type="SAM" id="Phobius"/>
    </source>
</evidence>
<keyword evidence="8" id="KW-1185">Reference proteome</keyword>
<feature type="transmembrane region" description="Helical" evidence="6">
    <location>
        <begin position="390"/>
        <end position="410"/>
    </location>
</feature>
<sequence length="411" mass="43445">MGMIVQPLIGRLSDGRGASGGFFFCRRFGRRRPFLALAGVALLLAQLMVGNSADLGHLLGDGLHDDLRIRAVLIFTLGFWMLDASNNAIWVVSKSLTADVVPEAQWPEAFSVSTAATGLGLALGYLLGGVHWAARMPGLKTTACNDAGGCADLRFAFLLACCACVLANLCTLVVAKETIQEACENGSGGPGDVHTPLIEGERSCLSVLKVVAQKQALCCTYMVTLLAWLGWISLQMYQTEFVAKEVFGGSPDPRAPSNKEYVDGVQAASRALVVNAVLMTATTYLIPSAIHVMGKARLWCAATLLTSLLMASTLLIRKNHAKLGASFWLAMLGPAYGVQQTIPFIVVSEEAPKDLLGELNGYLNVSLCIPQLLVSLFGGSLSAAAGSDTILFGMGAILDLVAAAVCVTYLR</sequence>
<dbReference type="AlphaFoldDB" id="A0AA36MSZ3"/>
<keyword evidence="3 6" id="KW-0812">Transmembrane</keyword>
<feature type="transmembrane region" description="Helical" evidence="6">
    <location>
        <begin position="112"/>
        <end position="134"/>
    </location>
</feature>
<feature type="transmembrane region" description="Helical" evidence="6">
    <location>
        <begin position="69"/>
        <end position="92"/>
    </location>
</feature>
<dbReference type="InterPro" id="IPR011701">
    <property type="entry name" value="MFS"/>
</dbReference>
<evidence type="ECO:0008006" key="9">
    <source>
        <dbReference type="Google" id="ProtNLM"/>
    </source>
</evidence>
<gene>
    <name evidence="7" type="ORF">EVOR1521_LOCUS11537</name>
</gene>
<evidence type="ECO:0000256" key="4">
    <source>
        <dbReference type="ARBA" id="ARBA00022989"/>
    </source>
</evidence>
<proteinExistence type="predicted"/>
<dbReference type="Gene3D" id="1.20.1250.20">
    <property type="entry name" value="MFS general substrate transporter like domains"/>
    <property type="match status" value="1"/>
</dbReference>
<feature type="transmembrane region" description="Helical" evidence="6">
    <location>
        <begin position="298"/>
        <end position="316"/>
    </location>
</feature>
<feature type="transmembrane region" description="Helical" evidence="6">
    <location>
        <begin position="328"/>
        <end position="347"/>
    </location>
</feature>
<dbReference type="GO" id="GO:0016020">
    <property type="term" value="C:membrane"/>
    <property type="evidence" value="ECO:0007669"/>
    <property type="project" value="UniProtKB-SubCell"/>
</dbReference>
<dbReference type="Proteomes" id="UP001178507">
    <property type="component" value="Unassembled WGS sequence"/>
</dbReference>
<feature type="transmembrane region" description="Helical" evidence="6">
    <location>
        <begin position="33"/>
        <end position="49"/>
    </location>
</feature>
<keyword evidence="5 6" id="KW-0472">Membrane</keyword>
<dbReference type="PANTHER" id="PTHR19432">
    <property type="entry name" value="SUGAR TRANSPORTER"/>
    <property type="match status" value="1"/>
</dbReference>
<feature type="transmembrane region" description="Helical" evidence="6">
    <location>
        <begin position="154"/>
        <end position="175"/>
    </location>
</feature>
<feature type="transmembrane region" description="Helical" evidence="6">
    <location>
        <begin position="359"/>
        <end position="378"/>
    </location>
</feature>
<dbReference type="Pfam" id="PF07690">
    <property type="entry name" value="MFS_1"/>
    <property type="match status" value="1"/>
</dbReference>